<dbReference type="EMBL" id="JAXCGZ010014134">
    <property type="protein sequence ID" value="KAK7071636.1"/>
    <property type="molecule type" value="Genomic_DNA"/>
</dbReference>
<dbReference type="AlphaFoldDB" id="A0AAN8WWE2"/>
<reference evidence="1 2" key="1">
    <citation type="submission" date="2023-11" db="EMBL/GenBank/DDBJ databases">
        <title>Halocaridina rubra genome assembly.</title>
        <authorList>
            <person name="Smith C."/>
        </authorList>
    </citation>
    <scope>NUCLEOTIDE SEQUENCE [LARGE SCALE GENOMIC DNA]</scope>
    <source>
        <strain evidence="1">EP-1</strain>
        <tissue evidence="1">Whole</tissue>
    </source>
</reference>
<sequence length="91" mass="10440">NDTVDLLAKTAYGLPLPADDPSDGSLSLYKQKILAAAHLPIIHRKNTERYLSVTIEHYDHFSHPYKYRRCGLLVRRHIVVSSRLRLGYRPA</sequence>
<dbReference type="Proteomes" id="UP001381693">
    <property type="component" value="Unassembled WGS sequence"/>
</dbReference>
<keyword evidence="2" id="KW-1185">Reference proteome</keyword>
<feature type="non-terminal residue" evidence="1">
    <location>
        <position position="1"/>
    </location>
</feature>
<gene>
    <name evidence="1" type="ORF">SK128_022974</name>
</gene>
<accession>A0AAN8WWE2</accession>
<comment type="caution">
    <text evidence="1">The sequence shown here is derived from an EMBL/GenBank/DDBJ whole genome shotgun (WGS) entry which is preliminary data.</text>
</comment>
<proteinExistence type="predicted"/>
<protein>
    <submittedName>
        <fullName evidence="1">Uncharacterized protein</fullName>
    </submittedName>
</protein>
<organism evidence="1 2">
    <name type="scientific">Halocaridina rubra</name>
    <name type="common">Hawaiian red shrimp</name>
    <dbReference type="NCBI Taxonomy" id="373956"/>
    <lineage>
        <taxon>Eukaryota</taxon>
        <taxon>Metazoa</taxon>
        <taxon>Ecdysozoa</taxon>
        <taxon>Arthropoda</taxon>
        <taxon>Crustacea</taxon>
        <taxon>Multicrustacea</taxon>
        <taxon>Malacostraca</taxon>
        <taxon>Eumalacostraca</taxon>
        <taxon>Eucarida</taxon>
        <taxon>Decapoda</taxon>
        <taxon>Pleocyemata</taxon>
        <taxon>Caridea</taxon>
        <taxon>Atyoidea</taxon>
        <taxon>Atyidae</taxon>
        <taxon>Halocaridina</taxon>
    </lineage>
</organism>
<name>A0AAN8WWE2_HALRR</name>
<evidence type="ECO:0000313" key="1">
    <source>
        <dbReference type="EMBL" id="KAK7071636.1"/>
    </source>
</evidence>
<evidence type="ECO:0000313" key="2">
    <source>
        <dbReference type="Proteomes" id="UP001381693"/>
    </source>
</evidence>